<evidence type="ECO:0000256" key="4">
    <source>
        <dbReference type="ARBA" id="ARBA00022692"/>
    </source>
</evidence>
<dbReference type="Gene3D" id="1.10.8.500">
    <property type="entry name" value="HAMP domain in histidine kinase"/>
    <property type="match status" value="1"/>
</dbReference>
<keyword evidence="14" id="KW-0675">Receptor</keyword>
<dbReference type="SUPFAM" id="SSF103190">
    <property type="entry name" value="Sensory domain-like"/>
    <property type="match status" value="1"/>
</dbReference>
<evidence type="ECO:0000256" key="3">
    <source>
        <dbReference type="ARBA" id="ARBA00022500"/>
    </source>
</evidence>
<organism evidence="14">
    <name type="scientific">uncultured Alphaproteobacteria bacterium</name>
    <dbReference type="NCBI Taxonomy" id="91750"/>
    <lineage>
        <taxon>Bacteria</taxon>
        <taxon>Pseudomonadati</taxon>
        <taxon>Pseudomonadota</taxon>
        <taxon>Alphaproteobacteria</taxon>
        <taxon>environmental samples</taxon>
    </lineage>
</organism>
<dbReference type="GO" id="GO:0004888">
    <property type="term" value="F:transmembrane signaling receptor activity"/>
    <property type="evidence" value="ECO:0007669"/>
    <property type="project" value="InterPro"/>
</dbReference>
<evidence type="ECO:0000256" key="1">
    <source>
        <dbReference type="ARBA" id="ARBA00004651"/>
    </source>
</evidence>
<dbReference type="GO" id="GO:0007165">
    <property type="term" value="P:signal transduction"/>
    <property type="evidence" value="ECO:0007669"/>
    <property type="project" value="UniProtKB-KW"/>
</dbReference>
<name>A0A212JKP2_9PROT</name>
<proteinExistence type="inferred from homology"/>
<dbReference type="PANTHER" id="PTHR32089">
    <property type="entry name" value="METHYL-ACCEPTING CHEMOTAXIS PROTEIN MCPB"/>
    <property type="match status" value="1"/>
</dbReference>
<evidence type="ECO:0000256" key="9">
    <source>
        <dbReference type="PROSITE-ProRule" id="PRU00284"/>
    </source>
</evidence>
<dbReference type="PRINTS" id="PR00260">
    <property type="entry name" value="CHEMTRNSDUCR"/>
</dbReference>
<dbReference type="SUPFAM" id="SSF58104">
    <property type="entry name" value="Methyl-accepting chemotaxis protein (MCP) signaling domain"/>
    <property type="match status" value="1"/>
</dbReference>
<keyword evidence="2" id="KW-1003">Cell membrane</keyword>
<dbReference type="CDD" id="cd12912">
    <property type="entry name" value="PDC2_MCP_like"/>
    <property type="match status" value="1"/>
</dbReference>
<comment type="similarity">
    <text evidence="8">Belongs to the methyl-accepting chemotaxis (MCP) protein family.</text>
</comment>
<evidence type="ECO:0000313" key="14">
    <source>
        <dbReference type="EMBL" id="SBW00014.1"/>
    </source>
</evidence>
<dbReference type="InterPro" id="IPR029151">
    <property type="entry name" value="Sensor-like_sf"/>
</dbReference>
<dbReference type="InterPro" id="IPR033479">
    <property type="entry name" value="dCache_1"/>
</dbReference>
<dbReference type="CDD" id="cd12913">
    <property type="entry name" value="PDC1_MCP_like"/>
    <property type="match status" value="1"/>
</dbReference>
<feature type="transmembrane region" description="Helical" evidence="11">
    <location>
        <begin position="16"/>
        <end position="40"/>
    </location>
</feature>
<sequence length="646" mass="66879">MGESVIAGRGERTRHFVVRVLVVVGVIIAVAMGGLGAWLATSAGDELEAEIDARIQGVGQLAAEGVQTWVQGRLTLVAGLTEDVTRADDAAVQALLKREALVRTFSEVYFGREADGGFVTSGTVPPAGYDPRKRPWYGAAVKAKALTFSAPYVDVTTQKLVIGVANPVSGSGGLRGVVGADIPLDALQTFLAGIDLGGKGYVFLVDGAGTMLVHPDAGRMLKPSGLDVGKAKADTDAEIVRFYPIKGVAGVDWRIGVAMDRAKVTAPIHTLRTFAVVAVLAALAVVLPVLGGLLMRFVARPVTRMTAAMTELSRGNLGVAIPGLDRNDELGAMAAALAVFKDQANEVARHQAEREALRAEAEAGRRALLDGLAGSFESEVRSVMRSVSESARDMGVAAARLGEEMARARQGSDAVKGSTDETSANVQTVAAAAEELSVSIGEIAHRVTESAEIATRTAAGAEEARRSIESLATQMASVGSIVSLITDIASQTNLLALNATIEAARAGEMGKGFAVVAGEVKTLATQTAKATEDINQQIVAAQAATETVVTEIRSIADVAAKSQELAASIAATVEQQGVATREIARNVNRAAAGAQRAASEIEDVGAVVVEAADRSSGVKSAAERLVAEFAALDRQVAKFLEGVRSA</sequence>
<dbReference type="GO" id="GO:0005886">
    <property type="term" value="C:plasma membrane"/>
    <property type="evidence" value="ECO:0007669"/>
    <property type="project" value="UniProtKB-SubCell"/>
</dbReference>
<dbReference type="InterPro" id="IPR004089">
    <property type="entry name" value="MCPsignal_dom"/>
</dbReference>
<keyword evidence="5 11" id="KW-1133">Transmembrane helix</keyword>
<evidence type="ECO:0000259" key="13">
    <source>
        <dbReference type="PROSITE" id="PS50885"/>
    </source>
</evidence>
<evidence type="ECO:0000256" key="11">
    <source>
        <dbReference type="SAM" id="Phobius"/>
    </source>
</evidence>
<evidence type="ECO:0000259" key="12">
    <source>
        <dbReference type="PROSITE" id="PS50111"/>
    </source>
</evidence>
<feature type="transmembrane region" description="Helical" evidence="11">
    <location>
        <begin position="274"/>
        <end position="295"/>
    </location>
</feature>
<feature type="domain" description="Methyl-accepting transducer" evidence="12">
    <location>
        <begin position="390"/>
        <end position="612"/>
    </location>
</feature>
<dbReference type="PROSITE" id="PS50111">
    <property type="entry name" value="CHEMOTAXIS_TRANSDUC_2"/>
    <property type="match status" value="1"/>
</dbReference>
<protein>
    <submittedName>
        <fullName evidence="14">Putative methyl-accepting chemotaxis receptor/sensory transducer</fullName>
    </submittedName>
</protein>
<feature type="coiled-coil region" evidence="10">
    <location>
        <begin position="340"/>
        <end position="367"/>
    </location>
</feature>
<keyword evidence="3" id="KW-0145">Chemotaxis</keyword>
<dbReference type="Gene3D" id="3.30.450.20">
    <property type="entry name" value="PAS domain"/>
    <property type="match status" value="2"/>
</dbReference>
<dbReference type="GO" id="GO:0006935">
    <property type="term" value="P:chemotaxis"/>
    <property type="evidence" value="ECO:0007669"/>
    <property type="project" value="UniProtKB-KW"/>
</dbReference>
<dbReference type="SMART" id="SM00304">
    <property type="entry name" value="HAMP"/>
    <property type="match status" value="1"/>
</dbReference>
<comment type="subcellular location">
    <subcellularLocation>
        <location evidence="1">Cell membrane</location>
        <topology evidence="1">Multi-pass membrane protein</topology>
    </subcellularLocation>
</comment>
<dbReference type="Pfam" id="PF02743">
    <property type="entry name" value="dCache_1"/>
    <property type="match status" value="1"/>
</dbReference>
<dbReference type="SMART" id="SM00283">
    <property type="entry name" value="MA"/>
    <property type="match status" value="1"/>
</dbReference>
<evidence type="ECO:0000256" key="6">
    <source>
        <dbReference type="ARBA" id="ARBA00023136"/>
    </source>
</evidence>
<dbReference type="InterPro" id="IPR004090">
    <property type="entry name" value="Chemotax_Me-accpt_rcpt"/>
</dbReference>
<dbReference type="EMBL" id="FLUO01000001">
    <property type="protein sequence ID" value="SBW00014.1"/>
    <property type="molecule type" value="Genomic_DNA"/>
</dbReference>
<dbReference type="CDD" id="cd06225">
    <property type="entry name" value="HAMP"/>
    <property type="match status" value="1"/>
</dbReference>
<keyword evidence="10" id="KW-0175">Coiled coil</keyword>
<reference evidence="14" key="1">
    <citation type="submission" date="2016-04" db="EMBL/GenBank/DDBJ databases">
        <authorList>
            <person name="Evans L.H."/>
            <person name="Alamgir A."/>
            <person name="Owens N."/>
            <person name="Weber N.D."/>
            <person name="Virtaneva K."/>
            <person name="Barbian K."/>
            <person name="Babar A."/>
            <person name="Rosenke K."/>
        </authorList>
    </citation>
    <scope>NUCLEOTIDE SEQUENCE</scope>
    <source>
        <strain evidence="14">86</strain>
    </source>
</reference>
<evidence type="ECO:0000256" key="5">
    <source>
        <dbReference type="ARBA" id="ARBA00022989"/>
    </source>
</evidence>
<keyword evidence="6 11" id="KW-0472">Membrane</keyword>
<evidence type="ECO:0000256" key="7">
    <source>
        <dbReference type="ARBA" id="ARBA00023224"/>
    </source>
</evidence>
<keyword evidence="4 11" id="KW-0812">Transmembrane</keyword>
<keyword evidence="7 9" id="KW-0807">Transducer</keyword>
<dbReference type="InterPro" id="IPR003660">
    <property type="entry name" value="HAMP_dom"/>
</dbReference>
<dbReference type="PANTHER" id="PTHR32089:SF112">
    <property type="entry name" value="LYSOZYME-LIKE PROTEIN-RELATED"/>
    <property type="match status" value="1"/>
</dbReference>
<evidence type="ECO:0000256" key="10">
    <source>
        <dbReference type="SAM" id="Coils"/>
    </source>
</evidence>
<evidence type="ECO:0000256" key="8">
    <source>
        <dbReference type="ARBA" id="ARBA00029447"/>
    </source>
</evidence>
<gene>
    <name evidence="14" type="ORF">KL86APRO_11245</name>
</gene>
<dbReference type="PROSITE" id="PS50885">
    <property type="entry name" value="HAMP"/>
    <property type="match status" value="1"/>
</dbReference>
<dbReference type="Pfam" id="PF00672">
    <property type="entry name" value="HAMP"/>
    <property type="match status" value="1"/>
</dbReference>
<feature type="domain" description="HAMP" evidence="13">
    <location>
        <begin position="296"/>
        <end position="349"/>
    </location>
</feature>
<dbReference type="AlphaFoldDB" id="A0A212JKP2"/>
<accession>A0A212JKP2</accession>
<evidence type="ECO:0000256" key="2">
    <source>
        <dbReference type="ARBA" id="ARBA00022475"/>
    </source>
</evidence>
<dbReference type="Pfam" id="PF00015">
    <property type="entry name" value="MCPsignal"/>
    <property type="match status" value="1"/>
</dbReference>
<dbReference type="Gene3D" id="1.10.287.950">
    <property type="entry name" value="Methyl-accepting chemotaxis protein"/>
    <property type="match status" value="1"/>
</dbReference>